<name>A0A8S1YNP9_PAROT</name>
<accession>A0A8S1YNP9</accession>
<sequence length="67" mass="8086">MSFQFQQPKFQPKNFVYASNQVNLEKSLYLIEKLIAKENQTHQSNVYHFEDFLNHMKQFFKQIALMG</sequence>
<evidence type="ECO:0000313" key="2">
    <source>
        <dbReference type="Proteomes" id="UP000683925"/>
    </source>
</evidence>
<proteinExistence type="predicted"/>
<dbReference type="EMBL" id="CAJJDP010000213">
    <property type="protein sequence ID" value="CAD8215151.1"/>
    <property type="molecule type" value="Genomic_DNA"/>
</dbReference>
<organism evidence="1 2">
    <name type="scientific">Paramecium octaurelia</name>
    <dbReference type="NCBI Taxonomy" id="43137"/>
    <lineage>
        <taxon>Eukaryota</taxon>
        <taxon>Sar</taxon>
        <taxon>Alveolata</taxon>
        <taxon>Ciliophora</taxon>
        <taxon>Intramacronucleata</taxon>
        <taxon>Oligohymenophorea</taxon>
        <taxon>Peniculida</taxon>
        <taxon>Parameciidae</taxon>
        <taxon>Paramecium</taxon>
    </lineage>
</organism>
<dbReference type="Proteomes" id="UP000683925">
    <property type="component" value="Unassembled WGS sequence"/>
</dbReference>
<keyword evidence="2" id="KW-1185">Reference proteome</keyword>
<reference evidence="1" key="1">
    <citation type="submission" date="2021-01" db="EMBL/GenBank/DDBJ databases">
        <authorList>
            <consortium name="Genoscope - CEA"/>
            <person name="William W."/>
        </authorList>
    </citation>
    <scope>NUCLEOTIDE SEQUENCE</scope>
</reference>
<evidence type="ECO:0000313" key="1">
    <source>
        <dbReference type="EMBL" id="CAD8215151.1"/>
    </source>
</evidence>
<gene>
    <name evidence="1" type="ORF">POCTA_138.1.T2090013</name>
</gene>
<comment type="caution">
    <text evidence="1">The sequence shown here is derived from an EMBL/GenBank/DDBJ whole genome shotgun (WGS) entry which is preliminary data.</text>
</comment>
<dbReference type="AlphaFoldDB" id="A0A8S1YNP9"/>
<protein>
    <submittedName>
        <fullName evidence="1">Uncharacterized protein</fullName>
    </submittedName>
</protein>